<evidence type="ECO:0000256" key="1">
    <source>
        <dbReference type="ARBA" id="ARBA00022741"/>
    </source>
</evidence>
<keyword evidence="1" id="KW-0547">Nucleotide-binding</keyword>
<sequence>MASSSRIANKLPLEMLYQWERQCPDRTYLRQTINREYVDFTWGEVADEARRMVTALRHLGLVAGDKVALLSKNCAQWFIADLAMQMGQYVSVPIYPTANVDTIEYVLRHSEAKAIFVGKLDDWKSQEAGVPADLLRIAFPYDTMPASHQWDDLLEAHEPIPDSPVQAPDSLLSLVYTSGSTGKPKGAMLSVERYAWSCEKLVETVSLSQADRGFSYLPLAHITERVYIYGGSLYGGATIAFPESLDTFIEDVKRCRPTVFISVPRLWAMFRIKIHEKLPQNKLALLLKIPLISGLIKRKLQKGLGLDQARVLGCGSAPVSPALLEWYLSIGLKVTEAWGMTENHAYSTINYPFRADKIGTVGKAGIGVTIKISDEGEILCRCEGMMLGYYKDPEHSAEAIDAEGWLHTGDMGKLDKEGYLTITGRMKDVFKTAKGKYVAPVPIEGLLGQEPIIEQLCVIGYGMPQPIALVQLAESAMKGNREEVNARLEAARVRVNDQLESHAKIRGVLVVKTPWNIENGVLTPTMKIKRHLLEQKYAQVGDRWPSSQVVVWEE</sequence>
<reference evidence="5 6" key="1">
    <citation type="submission" date="2018-09" db="EMBL/GenBank/DDBJ databases">
        <title>Genome sequencing of Aeromonas veronii MS-17-88.</title>
        <authorList>
            <person name="Tekedar H.C."/>
            <person name="Arick M.A."/>
            <person name="Hsu C.-Y."/>
            <person name="Thrash A."/>
            <person name="Karsi A."/>
            <person name="Lawrence M.L."/>
            <person name="Abdelhamed H."/>
        </authorList>
    </citation>
    <scope>NUCLEOTIDE SEQUENCE [LARGE SCALE GENOMIC DNA]</scope>
    <source>
        <strain evidence="5 6">MS 17-88</strain>
    </source>
</reference>
<dbReference type="GO" id="GO:0004467">
    <property type="term" value="F:long-chain fatty acid-CoA ligase activity"/>
    <property type="evidence" value="ECO:0007669"/>
    <property type="project" value="UniProtKB-EC"/>
</dbReference>
<dbReference type="Gene3D" id="3.40.50.12780">
    <property type="entry name" value="N-terminal domain of ligase-like"/>
    <property type="match status" value="1"/>
</dbReference>
<protein>
    <submittedName>
        <fullName evidence="5">AMP-dependent synthetase</fullName>
    </submittedName>
</protein>
<dbReference type="InterPro" id="IPR042099">
    <property type="entry name" value="ANL_N_sf"/>
</dbReference>
<name>A0A3A9IN79_AERVE</name>
<dbReference type="InterPro" id="IPR045851">
    <property type="entry name" value="AMP-bd_C_sf"/>
</dbReference>
<dbReference type="Proteomes" id="UP000281725">
    <property type="component" value="Unassembled WGS sequence"/>
</dbReference>
<comment type="caution">
    <text evidence="5">The sequence shown here is derived from an EMBL/GenBank/DDBJ whole genome shotgun (WGS) entry which is preliminary data.</text>
</comment>
<dbReference type="EMBL" id="RAWX01000001">
    <property type="protein sequence ID" value="RKJ91430.1"/>
    <property type="molecule type" value="Genomic_DNA"/>
</dbReference>
<dbReference type="PROSITE" id="PS00455">
    <property type="entry name" value="AMP_BINDING"/>
    <property type="match status" value="1"/>
</dbReference>
<evidence type="ECO:0000259" key="4">
    <source>
        <dbReference type="Pfam" id="PF00501"/>
    </source>
</evidence>
<accession>A0A3A9IN79</accession>
<feature type="domain" description="AMP-dependent synthetase/ligase" evidence="4">
    <location>
        <begin position="19"/>
        <end position="390"/>
    </location>
</feature>
<evidence type="ECO:0000313" key="5">
    <source>
        <dbReference type="EMBL" id="RKJ91430.1"/>
    </source>
</evidence>
<evidence type="ECO:0000256" key="2">
    <source>
        <dbReference type="ARBA" id="ARBA00022840"/>
    </source>
</evidence>
<keyword evidence="2" id="KW-0067">ATP-binding</keyword>
<dbReference type="GO" id="GO:0005524">
    <property type="term" value="F:ATP binding"/>
    <property type="evidence" value="ECO:0007669"/>
    <property type="project" value="UniProtKB-KW"/>
</dbReference>
<evidence type="ECO:0000256" key="3">
    <source>
        <dbReference type="ARBA" id="ARBA00024484"/>
    </source>
</evidence>
<dbReference type="Gene3D" id="3.30.300.30">
    <property type="match status" value="1"/>
</dbReference>
<proteinExistence type="predicted"/>
<dbReference type="PANTHER" id="PTHR43272">
    <property type="entry name" value="LONG-CHAIN-FATTY-ACID--COA LIGASE"/>
    <property type="match status" value="1"/>
</dbReference>
<dbReference type="GO" id="GO:0016020">
    <property type="term" value="C:membrane"/>
    <property type="evidence" value="ECO:0007669"/>
    <property type="project" value="TreeGrafter"/>
</dbReference>
<dbReference type="RefSeq" id="WP_120414100.1">
    <property type="nucleotide sequence ID" value="NZ_RAWX01000001.1"/>
</dbReference>
<evidence type="ECO:0000313" key="6">
    <source>
        <dbReference type="Proteomes" id="UP000281725"/>
    </source>
</evidence>
<dbReference type="SUPFAM" id="SSF56801">
    <property type="entry name" value="Acetyl-CoA synthetase-like"/>
    <property type="match status" value="1"/>
</dbReference>
<organism evidence="5 6">
    <name type="scientific">Aeromonas veronii</name>
    <dbReference type="NCBI Taxonomy" id="654"/>
    <lineage>
        <taxon>Bacteria</taxon>
        <taxon>Pseudomonadati</taxon>
        <taxon>Pseudomonadota</taxon>
        <taxon>Gammaproteobacteria</taxon>
        <taxon>Aeromonadales</taxon>
        <taxon>Aeromonadaceae</taxon>
        <taxon>Aeromonas</taxon>
    </lineage>
</organism>
<dbReference type="InterPro" id="IPR000873">
    <property type="entry name" value="AMP-dep_synth/lig_dom"/>
</dbReference>
<dbReference type="PANTHER" id="PTHR43272:SF33">
    <property type="entry name" value="AMP-BINDING DOMAIN-CONTAINING PROTEIN-RELATED"/>
    <property type="match status" value="1"/>
</dbReference>
<dbReference type="AlphaFoldDB" id="A0A3A9IN79"/>
<dbReference type="Pfam" id="PF23562">
    <property type="entry name" value="AMP-binding_C_3"/>
    <property type="match status" value="1"/>
</dbReference>
<dbReference type="Pfam" id="PF00501">
    <property type="entry name" value="AMP-binding"/>
    <property type="match status" value="1"/>
</dbReference>
<gene>
    <name evidence="5" type="ORF">D6R50_02095</name>
</gene>
<comment type="catalytic activity">
    <reaction evidence="3">
        <text>a long-chain fatty acid + ATP + CoA = a long-chain fatty acyl-CoA + AMP + diphosphate</text>
        <dbReference type="Rhea" id="RHEA:15421"/>
        <dbReference type="ChEBI" id="CHEBI:30616"/>
        <dbReference type="ChEBI" id="CHEBI:33019"/>
        <dbReference type="ChEBI" id="CHEBI:57287"/>
        <dbReference type="ChEBI" id="CHEBI:57560"/>
        <dbReference type="ChEBI" id="CHEBI:83139"/>
        <dbReference type="ChEBI" id="CHEBI:456215"/>
        <dbReference type="EC" id="6.2.1.3"/>
    </reaction>
    <physiologicalReaction direction="left-to-right" evidence="3">
        <dbReference type="Rhea" id="RHEA:15422"/>
    </physiologicalReaction>
</comment>
<dbReference type="InterPro" id="IPR020845">
    <property type="entry name" value="AMP-binding_CS"/>
</dbReference>